<dbReference type="Gene3D" id="1.50.10.10">
    <property type="match status" value="1"/>
</dbReference>
<reference evidence="4 5" key="1">
    <citation type="submission" date="2018-08" db="EMBL/GenBank/DDBJ databases">
        <title>A genome reference for cultivated species of the human gut microbiota.</title>
        <authorList>
            <person name="Zou Y."/>
            <person name="Xue W."/>
            <person name="Luo G."/>
        </authorList>
    </citation>
    <scope>NUCLEOTIDE SEQUENCE [LARGE SCALE GENOMIC DNA]</scope>
    <source>
        <strain evidence="4 5">AF16-14</strain>
    </source>
</reference>
<dbReference type="PROSITE" id="PS51257">
    <property type="entry name" value="PROKAR_LIPOPROTEIN"/>
    <property type="match status" value="1"/>
</dbReference>
<dbReference type="PANTHER" id="PTHR31084:SF0">
    <property type="entry name" value="ALPHA-L-FUCOSIDASE 2"/>
    <property type="match status" value="1"/>
</dbReference>
<dbReference type="SUPFAM" id="SSF48208">
    <property type="entry name" value="Six-hairpin glycosidases"/>
    <property type="match status" value="1"/>
</dbReference>
<gene>
    <name evidence="4" type="ORF">DWW57_03170</name>
</gene>
<protein>
    <submittedName>
        <fullName evidence="4">Glycoside hydrolase family 95 protein</fullName>
    </submittedName>
</protein>
<proteinExistence type="predicted"/>
<feature type="domain" description="Alpha fucosidase A-like C-terminal" evidence="2">
    <location>
        <begin position="710"/>
        <end position="782"/>
    </location>
</feature>
<dbReference type="InterPro" id="IPR054363">
    <property type="entry name" value="GH95_cat"/>
</dbReference>
<dbReference type="RefSeq" id="WP_022161232.1">
    <property type="nucleotide sequence ID" value="NZ_JADMUD010000001.1"/>
</dbReference>
<dbReference type="InterPro" id="IPR008928">
    <property type="entry name" value="6-hairpin_glycosidase_sf"/>
</dbReference>
<feature type="domain" description="Glycosyl hydrolase family 95 catalytic" evidence="3">
    <location>
        <begin position="297"/>
        <end position="708"/>
    </location>
</feature>
<name>A0A412TWB8_9BACT</name>
<organism evidence="4 5">
    <name type="scientific">Odoribacter splanchnicus</name>
    <dbReference type="NCBI Taxonomy" id="28118"/>
    <lineage>
        <taxon>Bacteria</taxon>
        <taxon>Pseudomonadati</taxon>
        <taxon>Bacteroidota</taxon>
        <taxon>Bacteroidia</taxon>
        <taxon>Bacteroidales</taxon>
        <taxon>Odoribacteraceae</taxon>
        <taxon>Odoribacter</taxon>
    </lineage>
</organism>
<dbReference type="PIRSF" id="PIRSF007663">
    <property type="entry name" value="UCP007663"/>
    <property type="match status" value="1"/>
</dbReference>
<dbReference type="PANTHER" id="PTHR31084">
    <property type="entry name" value="ALPHA-L-FUCOSIDASE 2"/>
    <property type="match status" value="1"/>
</dbReference>
<dbReference type="InterPro" id="IPR012341">
    <property type="entry name" value="6hp_glycosidase-like_sf"/>
</dbReference>
<evidence type="ECO:0000259" key="2">
    <source>
        <dbReference type="Pfam" id="PF21307"/>
    </source>
</evidence>
<evidence type="ECO:0000259" key="3">
    <source>
        <dbReference type="Pfam" id="PF22124"/>
    </source>
</evidence>
<evidence type="ECO:0000259" key="1">
    <source>
        <dbReference type="Pfam" id="PF14498"/>
    </source>
</evidence>
<keyword evidence="4" id="KW-0378">Hydrolase</keyword>
<feature type="domain" description="Glycosyl hydrolase family 95 N-terminal" evidence="1">
    <location>
        <begin position="30"/>
        <end position="275"/>
    </location>
</feature>
<dbReference type="Pfam" id="PF22124">
    <property type="entry name" value="Glyco_hydro_95_cat"/>
    <property type="match status" value="1"/>
</dbReference>
<evidence type="ECO:0000313" key="5">
    <source>
        <dbReference type="Proteomes" id="UP000284243"/>
    </source>
</evidence>
<dbReference type="EMBL" id="QRYC01000003">
    <property type="protein sequence ID" value="RGU58072.1"/>
    <property type="molecule type" value="Genomic_DNA"/>
</dbReference>
<dbReference type="Pfam" id="PF14498">
    <property type="entry name" value="Glyco_hyd_65N_2"/>
    <property type="match status" value="1"/>
</dbReference>
<dbReference type="InterPro" id="IPR027414">
    <property type="entry name" value="GH95_N_dom"/>
</dbReference>
<accession>A0A412TWB8</accession>
<dbReference type="AlphaFoldDB" id="A0A412TWB8"/>
<dbReference type="InterPro" id="IPR016518">
    <property type="entry name" value="Alpha-L-fucosidase"/>
</dbReference>
<dbReference type="GO" id="GO:0005975">
    <property type="term" value="P:carbohydrate metabolic process"/>
    <property type="evidence" value="ECO:0007669"/>
    <property type="project" value="InterPro"/>
</dbReference>
<comment type="caution">
    <text evidence="4">The sequence shown here is derived from an EMBL/GenBank/DDBJ whole genome shotgun (WGS) entry which is preliminary data.</text>
</comment>
<dbReference type="Pfam" id="PF21307">
    <property type="entry name" value="Glyco_hydro_95_C"/>
    <property type="match status" value="1"/>
</dbReference>
<dbReference type="Proteomes" id="UP000284243">
    <property type="component" value="Unassembled WGS sequence"/>
</dbReference>
<evidence type="ECO:0000313" key="4">
    <source>
        <dbReference type="EMBL" id="RGU58072.1"/>
    </source>
</evidence>
<sequence length="807" mass="91026">MKHMTFVQWAVWLGFIYSVCSCQPRPDLKLWYTRPAERWEETLPLGNGRLGMMPDGGVVQETIVLNDITMWSGSFQDTRNPEALKYLPEIRRLLLEGKNDEAQELMYKHFACGGQGSAFGQGANAPYGAFQLLGNLHLQYHFPDSSDVGYSAYERGLSLDKALAWTCFRKGKVKYRREYFVSQTEDVMIMKLTADRKGMLDFDVAIDRPENYTCYANDGVVYMEGQLDNGKGKAGTKYMVQLKVWTADGRQVADSACIHVKEATTAYVLVSAGTSLWAADYPERVEKLMQIAGNMDYGYLLERHDSAWRYKYNRVELDLGTPQDILPTDQRLARFQEQEDPGLVALYFQYGRYLLISGTRENSFPLNLQGLWANSVQTPWNGDYHLNINLQMNYWPVEIVNLSELHTPLKNLVKDLVTSGEVTAHSFYGAQGWVAHMMTNPWRFTAPGEHASWGATNTGGAWLCEHLWEHYAFTLDQEYLREVYPVLSGASRFFLSSMIEEPTQGWLVTAPSSSPENAFYMPGTRKEVSVCMGPAMDTQIIRELFSNTIQAARLLEIDAAFADSLEKALDKLPPMQISPKGGYLQEWLEDYEEVDPRHRHVSHLFGLYPSNQISLAKTPELAEAARKTLQRRGDGGTGWSMAWKINFWARLQEGDKALELLKNLLKPVVTGGKVDYTGGGTYPNLFCAHPPFQIDGNLGGCAGIAEMLIQSQQGFIEVLPALPAVWKEGSFKGLCVRGGGVVDASWKAGRLEKLTLHSRVKSAFKLKIPEQVKRVEVDRQQCDIQNGFIHLALDEGEQCEIVMKYKL</sequence>
<dbReference type="InterPro" id="IPR049053">
    <property type="entry name" value="AFCA-like_C"/>
</dbReference>
<dbReference type="GO" id="GO:0004560">
    <property type="term" value="F:alpha-L-fucosidase activity"/>
    <property type="evidence" value="ECO:0007669"/>
    <property type="project" value="InterPro"/>
</dbReference>